<dbReference type="PROSITE" id="PS51379">
    <property type="entry name" value="4FE4S_FER_2"/>
    <property type="match status" value="2"/>
</dbReference>
<keyword evidence="6" id="KW-0411">Iron-sulfur</keyword>
<dbReference type="PANTHER" id="PTHR30176">
    <property type="entry name" value="FERREDOXIN-TYPE PROTEIN NAPH"/>
    <property type="match status" value="1"/>
</dbReference>
<keyword evidence="10" id="KW-1185">Reference proteome</keyword>
<dbReference type="GO" id="GO:0051539">
    <property type="term" value="F:4 iron, 4 sulfur cluster binding"/>
    <property type="evidence" value="ECO:0007669"/>
    <property type="project" value="UniProtKB-KW"/>
</dbReference>
<feature type="transmembrane region" description="Helical" evidence="7">
    <location>
        <begin position="72"/>
        <end position="96"/>
    </location>
</feature>
<keyword evidence="2" id="KW-0004">4Fe-4S</keyword>
<dbReference type="AlphaFoldDB" id="A0A5K8AAV3"/>
<feature type="transmembrane region" description="Helical" evidence="7">
    <location>
        <begin position="6"/>
        <end position="24"/>
    </location>
</feature>
<evidence type="ECO:0000259" key="8">
    <source>
        <dbReference type="PROSITE" id="PS51379"/>
    </source>
</evidence>
<protein>
    <submittedName>
        <fullName evidence="9">4Fe-4S ferredoxin</fullName>
    </submittedName>
</protein>
<dbReference type="Pfam" id="PF13237">
    <property type="entry name" value="Fer4_10"/>
    <property type="match status" value="1"/>
</dbReference>
<evidence type="ECO:0000256" key="4">
    <source>
        <dbReference type="ARBA" id="ARBA00022982"/>
    </source>
</evidence>
<feature type="domain" description="4Fe-4S ferredoxin-type" evidence="8">
    <location>
        <begin position="261"/>
        <end position="291"/>
    </location>
</feature>
<dbReference type="Pfam" id="PF12801">
    <property type="entry name" value="Fer4_5"/>
    <property type="match status" value="2"/>
</dbReference>
<feature type="transmembrane region" description="Helical" evidence="7">
    <location>
        <begin position="184"/>
        <end position="205"/>
    </location>
</feature>
<gene>
    <name evidence="9" type="ORF">DSCOOX_23540</name>
</gene>
<dbReference type="PROSITE" id="PS00198">
    <property type="entry name" value="4FE4S_FER_1"/>
    <property type="match status" value="2"/>
</dbReference>
<feature type="domain" description="4Fe-4S ferredoxin-type" evidence="8">
    <location>
        <begin position="230"/>
        <end position="259"/>
    </location>
</feature>
<dbReference type="Gene3D" id="3.30.70.3270">
    <property type="match status" value="1"/>
</dbReference>
<dbReference type="RefSeq" id="WP_155310403.1">
    <property type="nucleotide sequence ID" value="NZ_AP021879.1"/>
</dbReference>
<dbReference type="InterPro" id="IPR051684">
    <property type="entry name" value="Electron_Trans/Redox"/>
</dbReference>
<evidence type="ECO:0000256" key="5">
    <source>
        <dbReference type="ARBA" id="ARBA00023004"/>
    </source>
</evidence>
<dbReference type="EMBL" id="AP021879">
    <property type="protein sequence ID" value="BBO89174.1"/>
    <property type="molecule type" value="Genomic_DNA"/>
</dbReference>
<evidence type="ECO:0000313" key="10">
    <source>
        <dbReference type="Proteomes" id="UP000422108"/>
    </source>
</evidence>
<keyword evidence="7" id="KW-1133">Transmembrane helix</keyword>
<proteinExistence type="predicted"/>
<name>A0A5K8AAV3_9BACT</name>
<evidence type="ECO:0000256" key="3">
    <source>
        <dbReference type="ARBA" id="ARBA00022723"/>
    </source>
</evidence>
<keyword evidence="4" id="KW-0249">Electron transport</keyword>
<dbReference type="GO" id="GO:0005886">
    <property type="term" value="C:plasma membrane"/>
    <property type="evidence" value="ECO:0007669"/>
    <property type="project" value="TreeGrafter"/>
</dbReference>
<evidence type="ECO:0000256" key="6">
    <source>
        <dbReference type="ARBA" id="ARBA00023014"/>
    </source>
</evidence>
<feature type="transmembrane region" description="Helical" evidence="7">
    <location>
        <begin position="127"/>
        <end position="145"/>
    </location>
</feature>
<keyword evidence="1" id="KW-0813">Transport</keyword>
<dbReference type="SUPFAM" id="SSF54862">
    <property type="entry name" value="4Fe-4S ferredoxins"/>
    <property type="match status" value="1"/>
</dbReference>
<evidence type="ECO:0000256" key="1">
    <source>
        <dbReference type="ARBA" id="ARBA00022448"/>
    </source>
</evidence>
<dbReference type="InterPro" id="IPR017896">
    <property type="entry name" value="4Fe4S_Fe-S-bd"/>
</dbReference>
<dbReference type="Proteomes" id="UP000422108">
    <property type="component" value="Chromosome"/>
</dbReference>
<keyword evidence="5" id="KW-0408">Iron</keyword>
<evidence type="ECO:0000256" key="2">
    <source>
        <dbReference type="ARBA" id="ARBA00022485"/>
    </source>
</evidence>
<evidence type="ECO:0000313" key="9">
    <source>
        <dbReference type="EMBL" id="BBO89174.1"/>
    </source>
</evidence>
<organism evidence="9 10">
    <name type="scientific">Desulfosarcina ovata subsp. ovata</name>
    <dbReference type="NCBI Taxonomy" id="2752305"/>
    <lineage>
        <taxon>Bacteria</taxon>
        <taxon>Pseudomonadati</taxon>
        <taxon>Thermodesulfobacteriota</taxon>
        <taxon>Desulfobacteria</taxon>
        <taxon>Desulfobacterales</taxon>
        <taxon>Desulfosarcinaceae</taxon>
        <taxon>Desulfosarcina</taxon>
    </lineage>
</organism>
<keyword evidence="7" id="KW-0472">Membrane</keyword>
<dbReference type="GO" id="GO:0046872">
    <property type="term" value="F:metal ion binding"/>
    <property type="evidence" value="ECO:0007669"/>
    <property type="project" value="UniProtKB-KW"/>
</dbReference>
<dbReference type="PANTHER" id="PTHR30176:SF3">
    <property type="entry name" value="FERREDOXIN-TYPE PROTEIN NAPH"/>
    <property type="match status" value="1"/>
</dbReference>
<keyword evidence="7" id="KW-0812">Transmembrane</keyword>
<evidence type="ECO:0000256" key="7">
    <source>
        <dbReference type="SAM" id="Phobius"/>
    </source>
</evidence>
<accession>A0A5K8AAV3</accession>
<reference evidence="9 10" key="1">
    <citation type="submission" date="2019-11" db="EMBL/GenBank/DDBJ databases">
        <title>Comparative genomics of hydrocarbon-degrading Desulfosarcina strains.</title>
        <authorList>
            <person name="Watanabe M."/>
            <person name="Kojima H."/>
            <person name="Fukui M."/>
        </authorList>
    </citation>
    <scope>NUCLEOTIDE SEQUENCE [LARGE SCALE GENOMIC DNA]</scope>
    <source>
        <strain evidence="10">oXyS1</strain>
    </source>
</reference>
<sequence>MTVTKLRWTILTISFLVLVLGGLVGINLGGFLPTFACTYIGGARGGICFLWRLQYLLGAGTWEAIKVLGELFIYFSLLVILIGRAWCGWICPLAFLQNLLDLIRRKLHFGYIRFPERLRSGLNSVKWIFFFIALLVPLWVAYPFFAPLVARDLGQPFCQLCPGKYILPLFAANIDYTAVNFRSATTIVMSLLGLIFSVTVIMGAFSKRMFWCPYCPLGLLLGWYRKISFIKLKKDDQKCTMCEICYNVCPVDIEQVFKEREREDVTFADCNLCLRCVEYCPEDDALRATFLGKTIYRSSRKGFFSRQGTLTKNSDSN</sequence>
<dbReference type="InterPro" id="IPR017900">
    <property type="entry name" value="4Fe4S_Fe_S_CS"/>
</dbReference>
<keyword evidence="3" id="KW-0479">Metal-binding</keyword>